<dbReference type="Proteomes" id="UP000887565">
    <property type="component" value="Unplaced"/>
</dbReference>
<name>A0A915K312_ROMCU</name>
<evidence type="ECO:0000313" key="1">
    <source>
        <dbReference type="Proteomes" id="UP000887565"/>
    </source>
</evidence>
<organism evidence="1 2">
    <name type="scientific">Romanomermis culicivorax</name>
    <name type="common">Nematode worm</name>
    <dbReference type="NCBI Taxonomy" id="13658"/>
    <lineage>
        <taxon>Eukaryota</taxon>
        <taxon>Metazoa</taxon>
        <taxon>Ecdysozoa</taxon>
        <taxon>Nematoda</taxon>
        <taxon>Enoplea</taxon>
        <taxon>Dorylaimia</taxon>
        <taxon>Mermithida</taxon>
        <taxon>Mermithoidea</taxon>
        <taxon>Mermithidae</taxon>
        <taxon>Romanomermis</taxon>
    </lineage>
</organism>
<accession>A0A915K312</accession>
<reference evidence="2" key="1">
    <citation type="submission" date="2022-11" db="UniProtKB">
        <authorList>
            <consortium name="WormBaseParasite"/>
        </authorList>
    </citation>
    <scope>IDENTIFICATION</scope>
</reference>
<protein>
    <submittedName>
        <fullName evidence="2">Uncharacterized protein</fullName>
    </submittedName>
</protein>
<proteinExistence type="predicted"/>
<dbReference type="AlphaFoldDB" id="A0A915K312"/>
<keyword evidence="1" id="KW-1185">Reference proteome</keyword>
<evidence type="ECO:0000313" key="2">
    <source>
        <dbReference type="WBParaSite" id="nRc.2.0.1.t32711-RA"/>
    </source>
</evidence>
<sequence length="91" mass="10185">MFFQIDTKKEQLRNLLPQKGYLFNAKTNASTLCIKKSCSVVKKLLSKVSHLSVRPLFRSLSKNKANLPSPAPKTNPDRVALAMKAFFPVHG</sequence>
<dbReference type="WBParaSite" id="nRc.2.0.1.t32711-RA">
    <property type="protein sequence ID" value="nRc.2.0.1.t32711-RA"/>
    <property type="gene ID" value="nRc.2.0.1.g32711"/>
</dbReference>